<dbReference type="GO" id="GO:0003700">
    <property type="term" value="F:DNA-binding transcription factor activity"/>
    <property type="evidence" value="ECO:0007669"/>
    <property type="project" value="InterPro"/>
</dbReference>
<keyword evidence="3" id="KW-0804">Transcription</keyword>
<comment type="caution">
    <text evidence="5">The sequence shown here is derived from an EMBL/GenBank/DDBJ whole genome shotgun (WGS) entry which is preliminary data.</text>
</comment>
<accession>A0A2T7BC69</accession>
<sequence length="282" mass="32016">MNFHIYRPAASLNPFVKHYYYWQESVSGAVQVPQHLFALGDQYLIFIQEGSLSCTPAGHATFVLPQACILGHFTGAHQLHANGPVKLVAVQLNAYGSRKLLGLNMGTLTNYCRDLTKLDNNIWCQLQEQLASLPMPQYLYECLNTGLGKAMEQQHALKQVDQMADYMIRENGNVSMGKLAELFQQSRHTLERRFMEVIGLPPMLYARILRFKHAMKALQQMERTQWQTALERSGYADAATFVRDFLSFNGQPGHYFTHETESTAPVKNIVNMLMEQQQVAVA</sequence>
<dbReference type="InterPro" id="IPR046532">
    <property type="entry name" value="DUF6597"/>
</dbReference>
<dbReference type="InterPro" id="IPR018060">
    <property type="entry name" value="HTH_AraC"/>
</dbReference>
<keyword evidence="2" id="KW-0238">DNA-binding</keyword>
<dbReference type="Pfam" id="PF20240">
    <property type="entry name" value="DUF6597"/>
    <property type="match status" value="1"/>
</dbReference>
<dbReference type="SMART" id="SM00342">
    <property type="entry name" value="HTH_ARAC"/>
    <property type="match status" value="1"/>
</dbReference>
<dbReference type="Gene3D" id="1.10.10.60">
    <property type="entry name" value="Homeodomain-like"/>
    <property type="match status" value="1"/>
</dbReference>
<evidence type="ECO:0000313" key="6">
    <source>
        <dbReference type="Proteomes" id="UP000244450"/>
    </source>
</evidence>
<protein>
    <recommendedName>
        <fullName evidence="4">HTH araC/xylS-type domain-containing protein</fullName>
    </recommendedName>
</protein>
<name>A0A2T7BC69_9BACT</name>
<feature type="domain" description="HTH araC/xylS-type" evidence="4">
    <location>
        <begin position="158"/>
        <end position="259"/>
    </location>
</feature>
<keyword evidence="6" id="KW-1185">Reference proteome</keyword>
<proteinExistence type="predicted"/>
<dbReference type="GO" id="GO:0043565">
    <property type="term" value="F:sequence-specific DNA binding"/>
    <property type="evidence" value="ECO:0007669"/>
    <property type="project" value="InterPro"/>
</dbReference>
<evidence type="ECO:0000259" key="4">
    <source>
        <dbReference type="PROSITE" id="PS01124"/>
    </source>
</evidence>
<dbReference type="RefSeq" id="WP_108688432.1">
    <property type="nucleotide sequence ID" value="NZ_QCYK01000003.1"/>
</dbReference>
<evidence type="ECO:0000256" key="3">
    <source>
        <dbReference type="ARBA" id="ARBA00023163"/>
    </source>
</evidence>
<gene>
    <name evidence="5" type="ORF">DCC81_19835</name>
</gene>
<dbReference type="EMBL" id="QCYK01000003">
    <property type="protein sequence ID" value="PUZ22687.1"/>
    <property type="molecule type" value="Genomic_DNA"/>
</dbReference>
<evidence type="ECO:0000256" key="1">
    <source>
        <dbReference type="ARBA" id="ARBA00023015"/>
    </source>
</evidence>
<evidence type="ECO:0000256" key="2">
    <source>
        <dbReference type="ARBA" id="ARBA00023125"/>
    </source>
</evidence>
<dbReference type="Pfam" id="PF12833">
    <property type="entry name" value="HTH_18"/>
    <property type="match status" value="1"/>
</dbReference>
<dbReference type="PROSITE" id="PS01124">
    <property type="entry name" value="HTH_ARAC_FAMILY_2"/>
    <property type="match status" value="1"/>
</dbReference>
<evidence type="ECO:0000313" key="5">
    <source>
        <dbReference type="EMBL" id="PUZ22687.1"/>
    </source>
</evidence>
<dbReference type="PANTHER" id="PTHR46796">
    <property type="entry name" value="HTH-TYPE TRANSCRIPTIONAL ACTIVATOR RHAS-RELATED"/>
    <property type="match status" value="1"/>
</dbReference>
<dbReference type="OrthoDB" id="643300at2"/>
<organism evidence="5 6">
    <name type="scientific">Chitinophaga parva</name>
    <dbReference type="NCBI Taxonomy" id="2169414"/>
    <lineage>
        <taxon>Bacteria</taxon>
        <taxon>Pseudomonadati</taxon>
        <taxon>Bacteroidota</taxon>
        <taxon>Chitinophagia</taxon>
        <taxon>Chitinophagales</taxon>
        <taxon>Chitinophagaceae</taxon>
        <taxon>Chitinophaga</taxon>
    </lineage>
</organism>
<dbReference type="InterPro" id="IPR050204">
    <property type="entry name" value="AraC_XylS_family_regulators"/>
</dbReference>
<keyword evidence="1" id="KW-0805">Transcription regulation</keyword>
<dbReference type="Proteomes" id="UP000244450">
    <property type="component" value="Unassembled WGS sequence"/>
</dbReference>
<reference evidence="5 6" key="1">
    <citation type="submission" date="2018-04" db="EMBL/GenBank/DDBJ databases">
        <title>Chitinophaga fuyangensis sp. nov., isolated from soil in a chemical factory.</title>
        <authorList>
            <person name="Chen K."/>
        </authorList>
    </citation>
    <scope>NUCLEOTIDE SEQUENCE [LARGE SCALE GENOMIC DNA]</scope>
    <source>
        <strain evidence="5 6">LY-1</strain>
    </source>
</reference>
<dbReference type="AlphaFoldDB" id="A0A2T7BC69"/>